<evidence type="ECO:0000313" key="3">
    <source>
        <dbReference type="Proteomes" id="UP000671399"/>
    </source>
</evidence>
<evidence type="ECO:0000256" key="1">
    <source>
        <dbReference type="SAM" id="MobiDB-lite"/>
    </source>
</evidence>
<gene>
    <name evidence="2" type="ORF">JQN83_17945</name>
</gene>
<keyword evidence="3" id="KW-1185">Reference proteome</keyword>
<comment type="caution">
    <text evidence="2">The sequence shown here is derived from an EMBL/GenBank/DDBJ whole genome shotgun (WGS) entry which is preliminary data.</text>
</comment>
<reference evidence="2 3" key="1">
    <citation type="submission" date="2021-03" db="EMBL/GenBank/DDBJ databases">
        <authorList>
            <person name="Lee D.-H."/>
        </authorList>
    </citation>
    <scope>NUCLEOTIDE SEQUENCE [LARGE SCALE GENOMIC DNA]</scope>
    <source>
        <strain evidence="2 3">MMS20-R2-23</strain>
    </source>
</reference>
<dbReference type="EMBL" id="JAGFWR010000009">
    <property type="protein sequence ID" value="MBO4162678.1"/>
    <property type="molecule type" value="Genomic_DNA"/>
</dbReference>
<protein>
    <submittedName>
        <fullName evidence="2">Uncharacterized protein</fullName>
    </submittedName>
</protein>
<accession>A0ABS3VAN1</accession>
<dbReference type="Proteomes" id="UP000671399">
    <property type="component" value="Unassembled WGS sequence"/>
</dbReference>
<feature type="region of interest" description="Disordered" evidence="1">
    <location>
        <begin position="24"/>
        <end position="67"/>
    </location>
</feature>
<proteinExistence type="predicted"/>
<feature type="compositionally biased region" description="Basic and acidic residues" evidence="1">
    <location>
        <begin position="26"/>
        <end position="53"/>
    </location>
</feature>
<dbReference type="RefSeq" id="WP_208568273.1">
    <property type="nucleotide sequence ID" value="NZ_JAGFWR010000009.1"/>
</dbReference>
<evidence type="ECO:0000313" key="2">
    <source>
        <dbReference type="EMBL" id="MBO4162678.1"/>
    </source>
</evidence>
<name>A0ABS3VAN1_9ACTN</name>
<organism evidence="2 3">
    <name type="scientific">Micromonospora antibiotica</name>
    <dbReference type="NCBI Taxonomy" id="2807623"/>
    <lineage>
        <taxon>Bacteria</taxon>
        <taxon>Bacillati</taxon>
        <taxon>Actinomycetota</taxon>
        <taxon>Actinomycetes</taxon>
        <taxon>Micromonosporales</taxon>
        <taxon>Micromonosporaceae</taxon>
        <taxon>Micromonospora</taxon>
    </lineage>
</organism>
<sequence>MRWLIILVVVLLALAAVAWWRRGRRSVTDGDQKVRDLAASEQARRRLDDHRNPTDGSNLRSTGGGSL</sequence>